<proteinExistence type="predicted"/>
<evidence type="ECO:0000313" key="3">
    <source>
        <dbReference type="EMBL" id="ALZ85312.1"/>
    </source>
</evidence>
<sequence length="93" mass="9675">MSKALLSSLVLVSAVTLAACDKTSEDHARDAQTHAQHAQEKAAEGKVDRASQEQAKAAEDRAQANGAAATEGRHTPPDSAVPGYIKTPAKENP</sequence>
<feature type="region of interest" description="Disordered" evidence="1">
    <location>
        <begin position="22"/>
        <end position="93"/>
    </location>
</feature>
<protein>
    <recommendedName>
        <fullName evidence="5">Lipoprotein</fullName>
    </recommendedName>
</protein>
<dbReference type="EMBL" id="CP013987">
    <property type="protein sequence ID" value="ALZ85312.1"/>
    <property type="molecule type" value="Genomic_DNA"/>
</dbReference>
<dbReference type="AlphaFoldDB" id="A0A0U4VQ11"/>
<dbReference type="PROSITE" id="PS51257">
    <property type="entry name" value="PROKAR_LIPOPROTEIN"/>
    <property type="match status" value="1"/>
</dbReference>
<reference evidence="3 4" key="1">
    <citation type="submission" date="2016-01" db="EMBL/GenBank/DDBJ databases">
        <title>Annotation of Pseudomonas oryzihabitans USDA-ARS-USMARC-56511.</title>
        <authorList>
            <person name="Harhay G.P."/>
            <person name="Harhay D.M."/>
            <person name="Smith T.P.L."/>
            <person name="Bono J.L."/>
            <person name="Heaton M.P."/>
            <person name="Clawson M.L."/>
            <person name="Chitko-Mckown C.G."/>
            <person name="Capik S.F."/>
            <person name="DeDonder K.D."/>
            <person name="Apley M.D."/>
            <person name="Lubbers B.V."/>
            <person name="White B.J."/>
            <person name="Larson R.L."/>
        </authorList>
    </citation>
    <scope>NUCLEOTIDE SEQUENCE [LARGE SCALE GENOMIC DNA]</scope>
    <source>
        <strain evidence="3 4">USDA-ARS-USMARC-56511</strain>
    </source>
</reference>
<organism evidence="3 4">
    <name type="scientific">Pseudomonas oryzihabitans</name>
    <dbReference type="NCBI Taxonomy" id="47885"/>
    <lineage>
        <taxon>Bacteria</taxon>
        <taxon>Pseudomonadati</taxon>
        <taxon>Pseudomonadota</taxon>
        <taxon>Gammaproteobacteria</taxon>
        <taxon>Pseudomonadales</taxon>
        <taxon>Pseudomonadaceae</taxon>
        <taxon>Pseudomonas</taxon>
    </lineage>
</organism>
<name>A0A0U4VQ11_9PSED</name>
<gene>
    <name evidence="3" type="ORF">APT59_14320</name>
</gene>
<dbReference type="OrthoDB" id="7025380at2"/>
<dbReference type="KEGG" id="por:APT59_14320"/>
<evidence type="ECO:0008006" key="5">
    <source>
        <dbReference type="Google" id="ProtNLM"/>
    </source>
</evidence>
<feature type="compositionally biased region" description="Basic and acidic residues" evidence="1">
    <location>
        <begin position="22"/>
        <end position="62"/>
    </location>
</feature>
<accession>A0A0U4VQ11</accession>
<feature type="chain" id="PRO_5006852864" description="Lipoprotein" evidence="2">
    <location>
        <begin position="19"/>
        <end position="93"/>
    </location>
</feature>
<evidence type="ECO:0000256" key="1">
    <source>
        <dbReference type="SAM" id="MobiDB-lite"/>
    </source>
</evidence>
<evidence type="ECO:0000313" key="4">
    <source>
        <dbReference type="Proteomes" id="UP000064137"/>
    </source>
</evidence>
<feature type="signal peptide" evidence="2">
    <location>
        <begin position="1"/>
        <end position="18"/>
    </location>
</feature>
<evidence type="ECO:0000256" key="2">
    <source>
        <dbReference type="SAM" id="SignalP"/>
    </source>
</evidence>
<dbReference type="Proteomes" id="UP000064137">
    <property type="component" value="Chromosome"/>
</dbReference>
<dbReference type="RefSeq" id="WP_059315477.1">
    <property type="nucleotide sequence ID" value="NZ_CP013987.1"/>
</dbReference>
<keyword evidence="2" id="KW-0732">Signal</keyword>